<evidence type="ECO:0000313" key="2">
    <source>
        <dbReference type="EMBL" id="MCL7045464.1"/>
    </source>
</evidence>
<sequence length="1086" mass="124034">MQLFNEGNFEMAAMCFERAGDSYKVKWAKAAELRAAANRMGDSNSELARVSLAEAAEIFETIGKFEIAAKCFIQLKEFERAGMLYLKNCEESRLEDAADCFSLAGCWSIAAEVYRRANCLLKCLTVCTKGNLLEAGLQFLEKWKADGIFDADAPDSQGLNKSKQDFLERCAFHYHQVTDTNTMMKFVRAFNSLDLMRAFLVTHSYLDELVVLEVEFGNCMEAANSAKLRGNLLLGAEILEKGGYYEEASRIILLYVLVNSLWITGSKGWPLKKFSNKEELLTKSKLMAKTRNDHFYELICVEASSLSEKQNSLADMGDCLATSQKLGHLGAEILYLRKILDSHLKDRFAKYEPDEIVVLDSMKHAALTFSHKRVSPQTLVYFWNRWREKILSILVYLGSIGTIHEKDYKGCEEFCLGYLGVCKMVQNGSSIYILLKADAYWMKNVCHRSVRRNGELVTMDAHQFVSAAQSYWVSEVTCLGISVLQQLEALYGFYLGNSFSLFDKATITLHILKITMGLIEPKVLNREAPKALQRYSASSRNRYFEIVCPVFSNQIISEDRIKLRKTKLCREITKELIMEIISSERKLPLGRIWEVVMLIFVHGSLPVELYQVIVNHCDLSPHWMSFFEQFKDCLDSGIVRLSFLLKMRESLGKTCQPNWSKMSSYISPFHFSYLLERFLYLASSWKDIFFTTKSSLLETIAYENWKLNSKCESDTDASLKAELYSLERILVWFSHHILSGKKGTLEWFEKTDIAAKKHYCFLVLRLCILVCLVCVNAGDHFGLLCDLLVKDDVSYFLPLEFFEILGLARPPNNPGERMSSEIDYKRLYKVCAEVLKMNGNPLVIMYSGKNRPTFSCPDAIFIDMELILCREDILDILNLKRTEFVQQDAEVDIETERERLIEDVVDATIESIGNYSQPSSSCSEEEQFRENECKHVNDLQGGYEVVVSRVDGGHSINSHALMYNVEKLIRVLDAAKYNLHASFIAKDCRFVTESEIMVGELKQLIVALRVSCPREEILLSIMSRFHVLYKKSQAMETRLRQLSAPFFSMLMAPGFTGSSQASVSSKSRKKEKSRSEKDKKGKGKRK</sequence>
<dbReference type="Proteomes" id="UP001177140">
    <property type="component" value="Unassembled WGS sequence"/>
</dbReference>
<evidence type="ECO:0000313" key="3">
    <source>
        <dbReference type="Proteomes" id="UP001177140"/>
    </source>
</evidence>
<organism evidence="2 3">
    <name type="scientific">Papaver nudicaule</name>
    <name type="common">Iceland poppy</name>
    <dbReference type="NCBI Taxonomy" id="74823"/>
    <lineage>
        <taxon>Eukaryota</taxon>
        <taxon>Viridiplantae</taxon>
        <taxon>Streptophyta</taxon>
        <taxon>Embryophyta</taxon>
        <taxon>Tracheophyta</taxon>
        <taxon>Spermatophyta</taxon>
        <taxon>Magnoliopsida</taxon>
        <taxon>Ranunculales</taxon>
        <taxon>Papaveraceae</taxon>
        <taxon>Papaveroideae</taxon>
        <taxon>Papaver</taxon>
    </lineage>
</organism>
<reference evidence="2" key="1">
    <citation type="submission" date="2022-03" db="EMBL/GenBank/DDBJ databases">
        <title>A functionally conserved STORR gene fusion in Papaver species that diverged 16.8 million years ago.</title>
        <authorList>
            <person name="Catania T."/>
        </authorList>
    </citation>
    <scope>NUCLEOTIDE SEQUENCE</scope>
    <source>
        <strain evidence="2">S-191538</strain>
    </source>
</reference>
<protein>
    <submittedName>
        <fullName evidence="2">Uncharacterized protein</fullName>
    </submittedName>
</protein>
<proteinExistence type="predicted"/>
<gene>
    <name evidence="2" type="ORF">MKW94_027952</name>
</gene>
<feature type="region of interest" description="Disordered" evidence="1">
    <location>
        <begin position="1056"/>
        <end position="1086"/>
    </location>
</feature>
<dbReference type="PANTHER" id="PTHR21529">
    <property type="entry name" value="MAMMARY TURMOR VIRUS RECEPTOR HOMOLOG 1, 2 MTVR1, 2"/>
    <property type="match status" value="1"/>
</dbReference>
<name>A0AA42AZC6_PAPNU</name>
<dbReference type="PANTHER" id="PTHR21529:SF4">
    <property type="entry name" value="TPR AND ANKYRIN REPEAT-CONTAINING PROTEIN 1"/>
    <property type="match status" value="1"/>
</dbReference>
<dbReference type="AlphaFoldDB" id="A0AA42AZC6"/>
<evidence type="ECO:0000256" key="1">
    <source>
        <dbReference type="SAM" id="MobiDB-lite"/>
    </source>
</evidence>
<keyword evidence="3" id="KW-1185">Reference proteome</keyword>
<dbReference type="InterPro" id="IPR039904">
    <property type="entry name" value="TRANK1"/>
</dbReference>
<comment type="caution">
    <text evidence="2">The sequence shown here is derived from an EMBL/GenBank/DDBJ whole genome shotgun (WGS) entry which is preliminary data.</text>
</comment>
<accession>A0AA42AZC6</accession>
<dbReference type="EMBL" id="JAJJMA010270092">
    <property type="protein sequence ID" value="MCL7045464.1"/>
    <property type="molecule type" value="Genomic_DNA"/>
</dbReference>